<dbReference type="Gene3D" id="2.40.30.10">
    <property type="entry name" value="Translation factors"/>
    <property type="match status" value="1"/>
</dbReference>
<feature type="domain" description="FAD-binding FR-type" evidence="13">
    <location>
        <begin position="1"/>
        <end position="94"/>
    </location>
</feature>
<dbReference type="EMBL" id="JADINF010000104">
    <property type="protein sequence ID" value="MBO8424194.1"/>
    <property type="molecule type" value="Genomic_DNA"/>
</dbReference>
<dbReference type="InterPro" id="IPR019480">
    <property type="entry name" value="Dihydroorotate_DH_Fe-S-bd"/>
</dbReference>
<keyword evidence="3 11" id="KW-0285">Flavoprotein</keyword>
<comment type="cofactor">
    <cofactor evidence="11">
        <name>FAD</name>
        <dbReference type="ChEBI" id="CHEBI:57692"/>
    </cofactor>
    <text evidence="11">Binds 1 FAD per subunit.</text>
</comment>
<organism evidence="14 15">
    <name type="scientific">Candidatus Stercoripulliclostridium pullicola</name>
    <dbReference type="NCBI Taxonomy" id="2840953"/>
    <lineage>
        <taxon>Bacteria</taxon>
        <taxon>Bacillati</taxon>
        <taxon>Bacillota</taxon>
        <taxon>Clostridia</taxon>
        <taxon>Eubacteriales</taxon>
        <taxon>Candidatus Stercoripulliclostridium</taxon>
    </lineage>
</organism>
<sequence>MKKETLKIIGNERLTHDAFAMTFEGCSYVKPGSFVELRPDGFFLARPFGAGDYADSKLTIFYRVVGEGTEAMTKLKAGDEISALTGLGNGFRTERAKRPLLVGGGLGVAPLYYLAKDFAARGIRPTVIAGFRSARDVILRKEFEKVADFIVTTDDGTEGYRGNAVSYLKNNSADYDYYYACGPTVMLKYLTEFALNGEVSLEARMGCGFGACMGCSIMTRSGSKRVCKEGPVFDAAEVIL</sequence>
<dbReference type="Gene3D" id="3.40.50.80">
    <property type="entry name" value="Nucleotide-binding domain of ferredoxin-NADP reductase (FNR) module"/>
    <property type="match status" value="1"/>
</dbReference>
<feature type="binding site" evidence="12">
    <location>
        <position position="227"/>
    </location>
    <ligand>
        <name>[2Fe-2S] cluster</name>
        <dbReference type="ChEBI" id="CHEBI:190135"/>
    </ligand>
</feature>
<evidence type="ECO:0000256" key="8">
    <source>
        <dbReference type="ARBA" id="ARBA00023004"/>
    </source>
</evidence>
<feature type="binding site" evidence="11">
    <location>
        <begin position="68"/>
        <end position="69"/>
    </location>
    <ligand>
        <name>FAD</name>
        <dbReference type="ChEBI" id="CHEBI:57692"/>
    </ligand>
</feature>
<dbReference type="GO" id="GO:0046872">
    <property type="term" value="F:metal ion binding"/>
    <property type="evidence" value="ECO:0007669"/>
    <property type="project" value="UniProtKB-KW"/>
</dbReference>
<proteinExistence type="inferred from homology"/>
<evidence type="ECO:0000256" key="1">
    <source>
        <dbReference type="ARBA" id="ARBA00006422"/>
    </source>
</evidence>
<dbReference type="Pfam" id="PF10418">
    <property type="entry name" value="DHODB_Fe-S_bind"/>
    <property type="match status" value="1"/>
</dbReference>
<dbReference type="InterPro" id="IPR017938">
    <property type="entry name" value="Riboflavin_synthase-like_b-brl"/>
</dbReference>
<keyword evidence="7" id="KW-0249">Electron transport</keyword>
<dbReference type="SUPFAM" id="SSF52343">
    <property type="entry name" value="Ferredoxin reductase-like, C-terminal NADP-linked domain"/>
    <property type="match status" value="1"/>
</dbReference>
<dbReference type="Gene3D" id="2.10.240.10">
    <property type="entry name" value="Dihydroorotate dehydrogenase, electron transfer subunit"/>
    <property type="match status" value="1"/>
</dbReference>
<dbReference type="InterPro" id="IPR050353">
    <property type="entry name" value="PyrK_electron_transfer"/>
</dbReference>
<dbReference type="InterPro" id="IPR039261">
    <property type="entry name" value="FNR_nucleotide-bd"/>
</dbReference>
<feature type="binding site" evidence="12">
    <location>
        <position position="215"/>
    </location>
    <ligand>
        <name>[2Fe-2S] cluster</name>
        <dbReference type="ChEBI" id="CHEBI:190135"/>
    </ligand>
</feature>
<evidence type="ECO:0000313" key="14">
    <source>
        <dbReference type="EMBL" id="MBO8424194.1"/>
    </source>
</evidence>
<evidence type="ECO:0000256" key="11">
    <source>
        <dbReference type="PIRSR" id="PIRSR006816-1"/>
    </source>
</evidence>
<dbReference type="InterPro" id="IPR012165">
    <property type="entry name" value="Cyt_c3_hydrogenase_gsu"/>
</dbReference>
<evidence type="ECO:0000256" key="2">
    <source>
        <dbReference type="ARBA" id="ARBA00022448"/>
    </source>
</evidence>
<keyword evidence="2" id="KW-0813">Transport</keyword>
<dbReference type="AlphaFoldDB" id="A0A940ICM5"/>
<dbReference type="PANTHER" id="PTHR43513:SF3">
    <property type="entry name" value="DIHYDROOROTATE DEHYDROGENASE B (NAD(+)), ELECTRON TRANSFER SUBUNIT-RELATED"/>
    <property type="match status" value="1"/>
</dbReference>
<dbReference type="CDD" id="cd06218">
    <property type="entry name" value="DHOD_e_trans"/>
    <property type="match status" value="1"/>
</dbReference>
<evidence type="ECO:0000256" key="12">
    <source>
        <dbReference type="PIRSR" id="PIRSR006816-2"/>
    </source>
</evidence>
<dbReference type="GO" id="GO:0006221">
    <property type="term" value="P:pyrimidine nucleotide biosynthetic process"/>
    <property type="evidence" value="ECO:0007669"/>
    <property type="project" value="InterPro"/>
</dbReference>
<dbReference type="GO" id="GO:0050660">
    <property type="term" value="F:flavin adenine dinucleotide binding"/>
    <property type="evidence" value="ECO:0007669"/>
    <property type="project" value="InterPro"/>
</dbReference>
<evidence type="ECO:0000256" key="9">
    <source>
        <dbReference type="ARBA" id="ARBA00023014"/>
    </source>
</evidence>
<dbReference type="InterPro" id="IPR037117">
    <property type="entry name" value="Dihydroorotate_DH_ele_sf"/>
</dbReference>
<name>A0A940ICM5_9FIRM</name>
<feature type="binding site" evidence="12">
    <location>
        <position position="212"/>
    </location>
    <ligand>
        <name>[2Fe-2S] cluster</name>
        <dbReference type="ChEBI" id="CHEBI:190135"/>
    </ligand>
</feature>
<evidence type="ECO:0000256" key="6">
    <source>
        <dbReference type="ARBA" id="ARBA00022827"/>
    </source>
</evidence>
<dbReference type="Proteomes" id="UP000727857">
    <property type="component" value="Unassembled WGS sequence"/>
</dbReference>
<dbReference type="SUPFAM" id="SSF63380">
    <property type="entry name" value="Riboflavin synthase domain-like"/>
    <property type="match status" value="1"/>
</dbReference>
<keyword evidence="4 12" id="KW-0001">2Fe-2S</keyword>
<reference evidence="14" key="2">
    <citation type="journal article" date="2021" name="PeerJ">
        <title>Extensive microbial diversity within the chicken gut microbiome revealed by metagenomics and culture.</title>
        <authorList>
            <person name="Gilroy R."/>
            <person name="Ravi A."/>
            <person name="Getino M."/>
            <person name="Pursley I."/>
            <person name="Horton D.L."/>
            <person name="Alikhan N.F."/>
            <person name="Baker D."/>
            <person name="Gharbi K."/>
            <person name="Hall N."/>
            <person name="Watson M."/>
            <person name="Adriaenssens E.M."/>
            <person name="Foster-Nyarko E."/>
            <person name="Jarju S."/>
            <person name="Secka A."/>
            <person name="Antonio M."/>
            <person name="Oren A."/>
            <person name="Chaudhuri R.R."/>
            <person name="La Ragione R."/>
            <person name="Hildebrand F."/>
            <person name="Pallen M.J."/>
        </authorList>
    </citation>
    <scope>NUCLEOTIDE SEQUENCE</scope>
    <source>
        <strain evidence="14">517</strain>
    </source>
</reference>
<evidence type="ECO:0000256" key="5">
    <source>
        <dbReference type="ARBA" id="ARBA00022723"/>
    </source>
</evidence>
<evidence type="ECO:0000256" key="3">
    <source>
        <dbReference type="ARBA" id="ARBA00022630"/>
    </source>
</evidence>
<dbReference type="PROSITE" id="PS51384">
    <property type="entry name" value="FAD_FR"/>
    <property type="match status" value="1"/>
</dbReference>
<comment type="cofactor">
    <cofactor evidence="10">
        <name>[2Fe-2S] cluster</name>
        <dbReference type="ChEBI" id="CHEBI:190135"/>
    </cofactor>
</comment>
<reference evidence="14" key="1">
    <citation type="submission" date="2020-10" db="EMBL/GenBank/DDBJ databases">
        <authorList>
            <person name="Gilroy R."/>
        </authorList>
    </citation>
    <scope>NUCLEOTIDE SEQUENCE</scope>
    <source>
        <strain evidence="14">517</strain>
    </source>
</reference>
<accession>A0A940ICM5</accession>
<evidence type="ECO:0000256" key="7">
    <source>
        <dbReference type="ARBA" id="ARBA00022982"/>
    </source>
</evidence>
<protein>
    <submittedName>
        <fullName evidence="14">Dihydroorotate dehydrogenase electron transfer subunit</fullName>
    </submittedName>
</protein>
<keyword evidence="5 12" id="KW-0479">Metal-binding</keyword>
<keyword evidence="8 12" id="KW-0408">Iron</keyword>
<evidence type="ECO:0000313" key="15">
    <source>
        <dbReference type="Proteomes" id="UP000727857"/>
    </source>
</evidence>
<dbReference type="InterPro" id="IPR017927">
    <property type="entry name" value="FAD-bd_FR_type"/>
</dbReference>
<dbReference type="PANTHER" id="PTHR43513">
    <property type="entry name" value="DIHYDROOROTATE DEHYDROGENASE B (NAD(+)), ELECTRON TRANSFER SUBUNIT"/>
    <property type="match status" value="1"/>
</dbReference>
<evidence type="ECO:0000256" key="10">
    <source>
        <dbReference type="ARBA" id="ARBA00034078"/>
    </source>
</evidence>
<comment type="cofactor">
    <cofactor evidence="12">
        <name>[2Fe-2S] cluster</name>
        <dbReference type="ChEBI" id="CHEBI:190135"/>
    </cofactor>
    <text evidence="12">Binds 1 [2Fe-2S] cluster per subunit.</text>
</comment>
<evidence type="ECO:0000256" key="4">
    <source>
        <dbReference type="ARBA" id="ARBA00022714"/>
    </source>
</evidence>
<keyword evidence="6 11" id="KW-0274">FAD</keyword>
<dbReference type="PIRSF" id="PIRSF006816">
    <property type="entry name" value="Cyc3_hyd_g"/>
    <property type="match status" value="1"/>
</dbReference>
<comment type="similarity">
    <text evidence="1">Belongs to the PyrK family.</text>
</comment>
<dbReference type="GO" id="GO:0051537">
    <property type="term" value="F:2 iron, 2 sulfur cluster binding"/>
    <property type="evidence" value="ECO:0007669"/>
    <property type="project" value="UniProtKB-KW"/>
</dbReference>
<feature type="binding site" evidence="12">
    <location>
        <position position="207"/>
    </location>
    <ligand>
        <name>[2Fe-2S] cluster</name>
        <dbReference type="ChEBI" id="CHEBI:190135"/>
    </ligand>
</feature>
<gene>
    <name evidence="14" type="ORF">IAB16_04180</name>
</gene>
<comment type="caution">
    <text evidence="14">The sequence shown here is derived from an EMBL/GenBank/DDBJ whole genome shotgun (WGS) entry which is preliminary data.</text>
</comment>
<dbReference type="GO" id="GO:0016491">
    <property type="term" value="F:oxidoreductase activity"/>
    <property type="evidence" value="ECO:0007669"/>
    <property type="project" value="InterPro"/>
</dbReference>
<keyword evidence="9 12" id="KW-0411">Iron-sulfur</keyword>
<evidence type="ECO:0000259" key="13">
    <source>
        <dbReference type="PROSITE" id="PS51384"/>
    </source>
</evidence>